<dbReference type="Gene3D" id="2.60.34.10">
    <property type="entry name" value="Substrate Binding Domain Of DNAk, Chain A, domain 1"/>
    <property type="match status" value="1"/>
</dbReference>
<reference evidence="7 8" key="1">
    <citation type="submission" date="2016-08" db="EMBL/GenBank/DDBJ databases">
        <title>Genomes of anaerobic fungi encode conserved fungal cellulosomes for biomass hydrolysis.</title>
        <authorList>
            <consortium name="DOE Joint Genome Institute"/>
            <person name="Haitjema C.H."/>
            <person name="Gilmore S.P."/>
            <person name="Henske J.K."/>
            <person name="Solomon K.V."/>
            <person name="De Groot R."/>
            <person name="Kuo A."/>
            <person name="Mondo S.J."/>
            <person name="Salamov A.A."/>
            <person name="Labutti K."/>
            <person name="Zhao Z."/>
            <person name="Chiniquy J."/>
            <person name="Barry K."/>
            <person name="Brewer H.M."/>
            <person name="Purvine S.O."/>
            <person name="Wright A.T."/>
            <person name="Boxma B."/>
            <person name="Van Alen T."/>
            <person name="Hackstein J.H."/>
            <person name="Baker S.E."/>
            <person name="Grigoriev I.V."/>
            <person name="O'Malley M.A."/>
        </authorList>
    </citation>
    <scope>NUCLEOTIDE SEQUENCE [LARGE SCALE GENOMIC DNA]</scope>
    <source>
        <strain evidence="8">finn</strain>
    </source>
</reference>
<dbReference type="SUPFAM" id="SSF53067">
    <property type="entry name" value="Actin-like ATPase domain"/>
    <property type="match status" value="2"/>
</dbReference>
<dbReference type="InterPro" id="IPR043129">
    <property type="entry name" value="ATPase_NBD"/>
</dbReference>
<dbReference type="OrthoDB" id="2401965at2759"/>
<evidence type="ECO:0000313" key="8">
    <source>
        <dbReference type="Proteomes" id="UP000193719"/>
    </source>
</evidence>
<dbReference type="SUPFAM" id="SSF100920">
    <property type="entry name" value="Heat shock protein 70kD (HSP70), peptide-binding domain"/>
    <property type="match status" value="1"/>
</dbReference>
<dbReference type="InterPro" id="IPR029047">
    <property type="entry name" value="HSP70_peptide-bd_sf"/>
</dbReference>
<dbReference type="PANTHER" id="PTHR19375">
    <property type="entry name" value="HEAT SHOCK PROTEIN 70KDA"/>
    <property type="match status" value="1"/>
</dbReference>
<organism evidence="7 8">
    <name type="scientific">Piromyces finnis</name>
    <dbReference type="NCBI Taxonomy" id="1754191"/>
    <lineage>
        <taxon>Eukaryota</taxon>
        <taxon>Fungi</taxon>
        <taxon>Fungi incertae sedis</taxon>
        <taxon>Chytridiomycota</taxon>
        <taxon>Chytridiomycota incertae sedis</taxon>
        <taxon>Neocallimastigomycetes</taxon>
        <taxon>Neocallimastigales</taxon>
        <taxon>Neocallimastigaceae</taxon>
        <taxon>Piromyces</taxon>
    </lineage>
</organism>
<keyword evidence="2 5" id="KW-0547">Nucleotide-binding</keyword>
<dbReference type="PROSITE" id="PS00329">
    <property type="entry name" value="HSP70_2"/>
    <property type="match status" value="1"/>
</dbReference>
<dbReference type="Gene3D" id="3.30.30.30">
    <property type="match status" value="1"/>
</dbReference>
<keyword evidence="3 5" id="KW-0067">ATP-binding</keyword>
<dbReference type="Pfam" id="PF00012">
    <property type="entry name" value="HSP70"/>
    <property type="match status" value="1"/>
</dbReference>
<dbReference type="InterPro" id="IPR018181">
    <property type="entry name" value="Heat_shock_70_CS"/>
</dbReference>
<keyword evidence="6" id="KW-0175">Coiled coil</keyword>
<dbReference type="NCBIfam" id="NF001413">
    <property type="entry name" value="PRK00290.1"/>
    <property type="match status" value="1"/>
</dbReference>
<keyword evidence="4" id="KW-0143">Chaperone</keyword>
<protein>
    <submittedName>
        <fullName evidence="7">Hsp71-like protein</fullName>
    </submittedName>
</protein>
<dbReference type="FunFam" id="2.60.34.10:FF:000012">
    <property type="entry name" value="Heat shock 70 kDa protein"/>
    <property type="match status" value="1"/>
</dbReference>
<dbReference type="FunFam" id="3.30.420.40:FF:000004">
    <property type="entry name" value="Molecular chaperone DnaK"/>
    <property type="match status" value="1"/>
</dbReference>
<evidence type="ECO:0000256" key="4">
    <source>
        <dbReference type="ARBA" id="ARBA00023186"/>
    </source>
</evidence>
<comment type="similarity">
    <text evidence="1 5">Belongs to the heat shock protein 70 family.</text>
</comment>
<sequence length="605" mass="68444">MNNAIGIDLGTTYSCIGIWNKGHVDIITDELGKRTTPSYVFIKDNEILVGDPAKYKSERYPQNSLFDVKRIIGREFSNIQSDLKHWPFKVVEKSGKPYIRVEYKNEIKDFMPEEISAMILSKLKNNAQDYIGCPVKDAVITVPAYFNDAQRRATRDAGKIAGLNVLQIINEPTAAALAYGLNKTIKGEENILIFDLGGGTFDISILNINNNTFTVKATAGNAHLGGEDFTNRLVDYFVKEFKNKYDRDLSTNSRSLNRLRIVCERAKCNLSFSDYASIEIECLFDGIDFFTGITRVQFEELISDLLEEAITLIEKAIEEAHLTKSDINEVILVGGSSRIPMVEEMVSSYFHERKIRRNINPDEAVACGAAIHAASLSGDQSESIKKLKFKDVTPLSLGIEIKGGLMNIVIKNNTLIPIRKTHTYITAEDNQTTVDVRVLQGERSLAKDNFLLDRFILEGITPAPCGEVKIDVTFDIDSNGILNVSAVEKGTTTFKAITISNDKGRLYQDEVERLIKEAKMYEEEDRKAKERIESLNSLEKCAYNIRKRLNNKKDKYKISKDDEEKLAREINNTIEWVKNNYDASKEECINRENKLRRFASLIFNI</sequence>
<dbReference type="FunFam" id="3.90.640.10:FF:000002">
    <property type="entry name" value="Heat shock 70 kDa"/>
    <property type="match status" value="1"/>
</dbReference>
<evidence type="ECO:0000256" key="3">
    <source>
        <dbReference type="ARBA" id="ARBA00022840"/>
    </source>
</evidence>
<evidence type="ECO:0000256" key="6">
    <source>
        <dbReference type="SAM" id="Coils"/>
    </source>
</evidence>
<dbReference type="GO" id="GO:0005524">
    <property type="term" value="F:ATP binding"/>
    <property type="evidence" value="ECO:0007669"/>
    <property type="project" value="UniProtKB-KW"/>
</dbReference>
<dbReference type="GO" id="GO:0140662">
    <property type="term" value="F:ATP-dependent protein folding chaperone"/>
    <property type="evidence" value="ECO:0007669"/>
    <property type="project" value="InterPro"/>
</dbReference>
<dbReference type="Gene3D" id="3.90.640.10">
    <property type="entry name" value="Actin, Chain A, domain 4"/>
    <property type="match status" value="1"/>
</dbReference>
<gene>
    <name evidence="7" type="ORF">BCR36DRAFT_416664</name>
</gene>
<dbReference type="Proteomes" id="UP000193719">
    <property type="component" value="Unassembled WGS sequence"/>
</dbReference>
<keyword evidence="8" id="KW-1185">Reference proteome</keyword>
<dbReference type="AlphaFoldDB" id="A0A1Y1UW18"/>
<comment type="caution">
    <text evidence="7">The sequence shown here is derived from an EMBL/GenBank/DDBJ whole genome shotgun (WGS) entry which is preliminary data.</text>
</comment>
<dbReference type="InterPro" id="IPR013126">
    <property type="entry name" value="Hsp_70_fam"/>
</dbReference>
<dbReference type="CDD" id="cd24028">
    <property type="entry name" value="ASKHA_NBD_HSP70_HSPA1-like"/>
    <property type="match status" value="1"/>
</dbReference>
<evidence type="ECO:0000256" key="2">
    <source>
        <dbReference type="ARBA" id="ARBA00022741"/>
    </source>
</evidence>
<dbReference type="SUPFAM" id="SSF100934">
    <property type="entry name" value="Heat shock protein 70kD (HSP70), C-terminal subdomain"/>
    <property type="match status" value="1"/>
</dbReference>
<reference evidence="7 8" key="2">
    <citation type="submission" date="2016-08" db="EMBL/GenBank/DDBJ databases">
        <title>Pervasive Adenine N6-methylation of Active Genes in Fungi.</title>
        <authorList>
            <consortium name="DOE Joint Genome Institute"/>
            <person name="Mondo S.J."/>
            <person name="Dannebaum R.O."/>
            <person name="Kuo R.C."/>
            <person name="Labutti K."/>
            <person name="Haridas S."/>
            <person name="Kuo A."/>
            <person name="Salamov A."/>
            <person name="Ahrendt S.R."/>
            <person name="Lipzen A."/>
            <person name="Sullivan W."/>
            <person name="Andreopoulos W.B."/>
            <person name="Clum A."/>
            <person name="Lindquist E."/>
            <person name="Daum C."/>
            <person name="Ramamoorthy G.K."/>
            <person name="Gryganskyi A."/>
            <person name="Culley D."/>
            <person name="Magnuson J.K."/>
            <person name="James T.Y."/>
            <person name="O'Malley M.A."/>
            <person name="Stajich J.E."/>
            <person name="Spatafora J.W."/>
            <person name="Visel A."/>
            <person name="Grigoriev I.V."/>
        </authorList>
    </citation>
    <scope>NUCLEOTIDE SEQUENCE [LARGE SCALE GENOMIC DNA]</scope>
    <source>
        <strain evidence="8">finn</strain>
    </source>
</reference>
<evidence type="ECO:0000313" key="7">
    <source>
        <dbReference type="EMBL" id="ORX41672.1"/>
    </source>
</evidence>
<dbReference type="Gene3D" id="1.20.1270.10">
    <property type="match status" value="1"/>
</dbReference>
<evidence type="ECO:0000256" key="1">
    <source>
        <dbReference type="ARBA" id="ARBA00007381"/>
    </source>
</evidence>
<evidence type="ECO:0000256" key="5">
    <source>
        <dbReference type="RuleBase" id="RU003322"/>
    </source>
</evidence>
<dbReference type="EMBL" id="MCFH01000081">
    <property type="protein sequence ID" value="ORX41672.1"/>
    <property type="molecule type" value="Genomic_DNA"/>
</dbReference>
<feature type="coiled-coil region" evidence="6">
    <location>
        <begin position="504"/>
        <end position="566"/>
    </location>
</feature>
<dbReference type="InterPro" id="IPR029048">
    <property type="entry name" value="HSP70_C_sf"/>
</dbReference>
<name>A0A1Y1UW18_9FUNG</name>
<proteinExistence type="inferred from homology"/>
<dbReference type="PROSITE" id="PS00297">
    <property type="entry name" value="HSP70_1"/>
    <property type="match status" value="1"/>
</dbReference>
<dbReference type="PRINTS" id="PR00301">
    <property type="entry name" value="HEATSHOCK70"/>
</dbReference>
<accession>A0A1Y1UW18</accession>
<dbReference type="Gene3D" id="3.30.420.40">
    <property type="match status" value="2"/>
</dbReference>
<dbReference type="STRING" id="1754191.A0A1Y1UW18"/>
<dbReference type="FunFam" id="3.30.30.30:FF:000001">
    <property type="entry name" value="heat shock 70 kDa protein-like"/>
    <property type="match status" value="1"/>
</dbReference>
<dbReference type="PROSITE" id="PS01036">
    <property type="entry name" value="HSP70_3"/>
    <property type="match status" value="1"/>
</dbReference>